<dbReference type="InterPro" id="IPR000569">
    <property type="entry name" value="HECT_dom"/>
</dbReference>
<evidence type="ECO:0000256" key="2">
    <source>
        <dbReference type="PROSITE-ProRule" id="PRU00104"/>
    </source>
</evidence>
<dbReference type="PROSITE" id="PS50237">
    <property type="entry name" value="HECT"/>
    <property type="match status" value="1"/>
</dbReference>
<evidence type="ECO:0000256" key="1">
    <source>
        <dbReference type="ARBA" id="ARBA00022786"/>
    </source>
</evidence>
<dbReference type="InterPro" id="IPR035983">
    <property type="entry name" value="Hect_E3_ubiquitin_ligase"/>
</dbReference>
<feature type="non-terminal residue" evidence="5">
    <location>
        <position position="1"/>
    </location>
</feature>
<evidence type="ECO:0000313" key="6">
    <source>
        <dbReference type="Proteomes" id="UP001159405"/>
    </source>
</evidence>
<protein>
    <recommendedName>
        <fullName evidence="4">HECT domain-containing protein</fullName>
    </recommendedName>
</protein>
<evidence type="ECO:0000259" key="4">
    <source>
        <dbReference type="PROSITE" id="PS50237"/>
    </source>
</evidence>
<accession>A0ABN8RTG8</accession>
<organism evidence="5 6">
    <name type="scientific">Porites lobata</name>
    <dbReference type="NCBI Taxonomy" id="104759"/>
    <lineage>
        <taxon>Eukaryota</taxon>
        <taxon>Metazoa</taxon>
        <taxon>Cnidaria</taxon>
        <taxon>Anthozoa</taxon>
        <taxon>Hexacorallia</taxon>
        <taxon>Scleractinia</taxon>
        <taxon>Fungiina</taxon>
        <taxon>Poritidae</taxon>
        <taxon>Porites</taxon>
    </lineage>
</organism>
<feature type="domain" description="HECT" evidence="4">
    <location>
        <begin position="277"/>
        <end position="309"/>
    </location>
</feature>
<name>A0ABN8RTG8_9CNID</name>
<dbReference type="EMBL" id="CALNXK010000290">
    <property type="protein sequence ID" value="CAH3181088.1"/>
    <property type="molecule type" value="Genomic_DNA"/>
</dbReference>
<feature type="region of interest" description="Disordered" evidence="3">
    <location>
        <begin position="1"/>
        <end position="23"/>
    </location>
</feature>
<reference evidence="5 6" key="1">
    <citation type="submission" date="2022-05" db="EMBL/GenBank/DDBJ databases">
        <authorList>
            <consortium name="Genoscope - CEA"/>
            <person name="William W."/>
        </authorList>
    </citation>
    <scope>NUCLEOTIDE SEQUENCE [LARGE SCALE GENOMIC DNA]</scope>
</reference>
<proteinExistence type="predicted"/>
<evidence type="ECO:0000256" key="3">
    <source>
        <dbReference type="SAM" id="MobiDB-lite"/>
    </source>
</evidence>
<dbReference type="Gene3D" id="3.90.1750.10">
    <property type="entry name" value="Hect, E3 ligase catalytic domains"/>
    <property type="match status" value="1"/>
</dbReference>
<comment type="caution">
    <text evidence="5">The sequence shown here is derived from an EMBL/GenBank/DDBJ whole genome shotgun (WGS) entry which is preliminary data.</text>
</comment>
<dbReference type="Proteomes" id="UP001159405">
    <property type="component" value="Unassembled WGS sequence"/>
</dbReference>
<evidence type="ECO:0000313" key="5">
    <source>
        <dbReference type="EMBL" id="CAH3181088.1"/>
    </source>
</evidence>
<comment type="caution">
    <text evidence="2">Lacks conserved residue(s) required for the propagation of feature annotation.</text>
</comment>
<dbReference type="SUPFAM" id="SSF56204">
    <property type="entry name" value="Hect, E3 ligase catalytic domain"/>
    <property type="match status" value="1"/>
</dbReference>
<sequence>QDNPGPSTTSSAQEASSIKSTKSVKTFTKYKAAKGKQWFSKVKGGKAKSRKTSTADQEVLIYIGLLEWNEKERVLKPKRRKKVALRILNSAKSSLVRQKAEEKWKEFYSNFYDENQTYLLHHEDGQKVLFLPGTSELFTLKRYQEELGKDYNRIYLYLCTNEDYNNTVMSGDDSEDGDTISRLPKCSKLESVLTVTIPEEQIKLDEEFARQLDNELNQVDVEVEIVVENSDNLQVQSRDGESAENVPKKPLLTMSVLLRNSAKVLITGQFFIVNHARQVLRVHFTGEDGIDSGAMAKEFLAKAIADMGNIMFPSCSPVDSTYNVQKGYFQSCGEIAAVSLAQGGPSPCVLQGCVYESMVNPETDFKSLNVEHITAEKTMLENIQHDLDNHRDTILDHGYTGSLIDKEHINDITGYVLISLVTNMTTIFIQIHERTGALWTW</sequence>
<keyword evidence="1 2" id="KW-0833">Ubl conjugation pathway</keyword>
<gene>
    <name evidence="5" type="ORF">PLOB_00024446</name>
</gene>
<keyword evidence="6" id="KW-1185">Reference proteome</keyword>